<organism evidence="1 2">
    <name type="scientific">Streptomyces thermolineatus</name>
    <dbReference type="NCBI Taxonomy" id="44033"/>
    <lineage>
        <taxon>Bacteria</taxon>
        <taxon>Bacillati</taxon>
        <taxon>Actinomycetota</taxon>
        <taxon>Actinomycetes</taxon>
        <taxon>Kitasatosporales</taxon>
        <taxon>Streptomycetaceae</taxon>
        <taxon>Streptomyces</taxon>
    </lineage>
</organism>
<proteinExistence type="predicted"/>
<sequence length="56" mass="6111">MDLDDVGMVLAAVTALRVFAADSRRLMRRLLGAGVRVGAEHLARTRTDNGSEVEDR</sequence>
<evidence type="ECO:0000313" key="2">
    <source>
        <dbReference type="Proteomes" id="UP001501358"/>
    </source>
</evidence>
<dbReference type="Proteomes" id="UP001501358">
    <property type="component" value="Unassembled WGS sequence"/>
</dbReference>
<evidence type="ECO:0000313" key="1">
    <source>
        <dbReference type="EMBL" id="GAA2500496.1"/>
    </source>
</evidence>
<accession>A0ABN3MEL6</accession>
<gene>
    <name evidence="1" type="ORF">GCM10010406_41250</name>
</gene>
<keyword evidence="2" id="KW-1185">Reference proteome</keyword>
<name>A0ABN3MEL6_9ACTN</name>
<dbReference type="RefSeq" id="WP_344384668.1">
    <property type="nucleotide sequence ID" value="NZ_BAAATA010000028.1"/>
</dbReference>
<reference evidence="1 2" key="1">
    <citation type="journal article" date="2019" name="Int. J. Syst. Evol. Microbiol.">
        <title>The Global Catalogue of Microorganisms (GCM) 10K type strain sequencing project: providing services to taxonomists for standard genome sequencing and annotation.</title>
        <authorList>
            <consortium name="The Broad Institute Genomics Platform"/>
            <consortium name="The Broad Institute Genome Sequencing Center for Infectious Disease"/>
            <person name="Wu L."/>
            <person name="Ma J."/>
        </authorList>
    </citation>
    <scope>NUCLEOTIDE SEQUENCE [LARGE SCALE GENOMIC DNA]</scope>
    <source>
        <strain evidence="1 2">JCM 6307</strain>
    </source>
</reference>
<dbReference type="EMBL" id="BAAATA010000028">
    <property type="protein sequence ID" value="GAA2500496.1"/>
    <property type="molecule type" value="Genomic_DNA"/>
</dbReference>
<comment type="caution">
    <text evidence="1">The sequence shown here is derived from an EMBL/GenBank/DDBJ whole genome shotgun (WGS) entry which is preliminary data.</text>
</comment>
<protein>
    <submittedName>
        <fullName evidence="1">Uncharacterized protein</fullName>
    </submittedName>
</protein>